<gene>
    <name evidence="1" type="ORF">ZIOFF_000724</name>
</gene>
<comment type="caution">
    <text evidence="1">The sequence shown here is derived from an EMBL/GenBank/DDBJ whole genome shotgun (WGS) entry which is preliminary data.</text>
</comment>
<dbReference type="Proteomes" id="UP000734854">
    <property type="component" value="Unassembled WGS sequence"/>
</dbReference>
<name>A0A8J5I0S9_ZINOF</name>
<organism evidence="1 2">
    <name type="scientific">Zingiber officinale</name>
    <name type="common">Ginger</name>
    <name type="synonym">Amomum zingiber</name>
    <dbReference type="NCBI Taxonomy" id="94328"/>
    <lineage>
        <taxon>Eukaryota</taxon>
        <taxon>Viridiplantae</taxon>
        <taxon>Streptophyta</taxon>
        <taxon>Embryophyta</taxon>
        <taxon>Tracheophyta</taxon>
        <taxon>Spermatophyta</taxon>
        <taxon>Magnoliopsida</taxon>
        <taxon>Liliopsida</taxon>
        <taxon>Zingiberales</taxon>
        <taxon>Zingiberaceae</taxon>
        <taxon>Zingiber</taxon>
    </lineage>
</organism>
<sequence length="225" mass="24852">MIAQRAWEILQTNDSSQDQVKKVRLSSLRANFEKLEMKDNKKVLEYFTRTSSIVNQMESNGEIMKTQRVVEKILRNLSGKFDHVVIAIEESQDLSLMSLESLQERLEAHENVGTNGNSIPYSDNSPVSSLCPTYFPLLDVGSGWRLSGSPDATGSFVDHKNAAIDLVNRVLDVDGLDGRSRLPERGCRLGRLPAHGLLLVDYHLGGHHLFATTGSLAMAGSMAGR</sequence>
<accession>A0A8J5I0S9</accession>
<evidence type="ECO:0000313" key="1">
    <source>
        <dbReference type="EMBL" id="KAG6535701.1"/>
    </source>
</evidence>
<dbReference type="Pfam" id="PF14223">
    <property type="entry name" value="Retrotran_gag_2"/>
    <property type="match status" value="1"/>
</dbReference>
<dbReference type="EMBL" id="JACMSC010000001">
    <property type="protein sequence ID" value="KAG6535701.1"/>
    <property type="molecule type" value="Genomic_DNA"/>
</dbReference>
<reference evidence="1 2" key="1">
    <citation type="submission" date="2020-08" db="EMBL/GenBank/DDBJ databases">
        <title>Plant Genome Project.</title>
        <authorList>
            <person name="Zhang R.-G."/>
        </authorList>
    </citation>
    <scope>NUCLEOTIDE SEQUENCE [LARGE SCALE GENOMIC DNA]</scope>
    <source>
        <tissue evidence="1">Rhizome</tissue>
    </source>
</reference>
<keyword evidence="2" id="KW-1185">Reference proteome</keyword>
<dbReference type="PANTHER" id="PTHR35317:SF28">
    <property type="entry name" value="ZINC FINGER, CCHC-TYPE, RIBONUCLEASE H-LIKE DOMAIN, GAG-PRE-INTEGRASE DOMAIN PROTEIN-RELATED"/>
    <property type="match status" value="1"/>
</dbReference>
<dbReference type="PANTHER" id="PTHR35317">
    <property type="entry name" value="OS04G0629600 PROTEIN"/>
    <property type="match status" value="1"/>
</dbReference>
<proteinExistence type="predicted"/>
<evidence type="ECO:0000313" key="2">
    <source>
        <dbReference type="Proteomes" id="UP000734854"/>
    </source>
</evidence>
<dbReference type="AlphaFoldDB" id="A0A8J5I0S9"/>
<protein>
    <submittedName>
        <fullName evidence="1">Uncharacterized protein</fullName>
    </submittedName>
</protein>